<dbReference type="GO" id="GO:0045087">
    <property type="term" value="P:innate immune response"/>
    <property type="evidence" value="ECO:0007669"/>
    <property type="project" value="TreeGrafter"/>
</dbReference>
<dbReference type="InterPro" id="IPR052444">
    <property type="entry name" value="Spz/Toll_ligand-like"/>
</dbReference>
<evidence type="ECO:0000259" key="5">
    <source>
        <dbReference type="Pfam" id="PF16077"/>
    </source>
</evidence>
<evidence type="ECO:0000256" key="1">
    <source>
        <dbReference type="ARBA" id="ARBA00022729"/>
    </source>
</evidence>
<keyword evidence="2" id="KW-1015">Disulfide bond</keyword>
<name>A0A8T0ET95_ARGBR</name>
<accession>A0A8T0ET95</accession>
<keyword evidence="3" id="KW-0325">Glycoprotein</keyword>
<dbReference type="Proteomes" id="UP000807504">
    <property type="component" value="Unassembled WGS sequence"/>
</dbReference>
<dbReference type="PANTHER" id="PTHR23199:SF16">
    <property type="entry name" value="PROTEIN SPAETZLE 5"/>
    <property type="match status" value="1"/>
</dbReference>
<feature type="signal peptide" evidence="4">
    <location>
        <begin position="1"/>
        <end position="18"/>
    </location>
</feature>
<feature type="chain" id="PRO_5035743737" evidence="4">
    <location>
        <begin position="19"/>
        <end position="212"/>
    </location>
</feature>
<organism evidence="6 7">
    <name type="scientific">Argiope bruennichi</name>
    <name type="common">Wasp spider</name>
    <name type="synonym">Aranea bruennichi</name>
    <dbReference type="NCBI Taxonomy" id="94029"/>
    <lineage>
        <taxon>Eukaryota</taxon>
        <taxon>Metazoa</taxon>
        <taxon>Ecdysozoa</taxon>
        <taxon>Arthropoda</taxon>
        <taxon>Chelicerata</taxon>
        <taxon>Arachnida</taxon>
        <taxon>Araneae</taxon>
        <taxon>Araneomorphae</taxon>
        <taxon>Entelegynae</taxon>
        <taxon>Araneoidea</taxon>
        <taxon>Araneidae</taxon>
        <taxon>Argiope</taxon>
    </lineage>
</organism>
<protein>
    <submittedName>
        <fullName evidence="6">Protein spaetzle 5 like protein</fullName>
    </submittedName>
</protein>
<dbReference type="GO" id="GO:0021556">
    <property type="term" value="P:central nervous system formation"/>
    <property type="evidence" value="ECO:0007669"/>
    <property type="project" value="TreeGrafter"/>
</dbReference>
<evidence type="ECO:0000313" key="7">
    <source>
        <dbReference type="Proteomes" id="UP000807504"/>
    </source>
</evidence>
<dbReference type="OMA" id="KSATFCE"/>
<dbReference type="PANTHER" id="PTHR23199">
    <property type="entry name" value="NEUROTROPHIN 1-RELATED"/>
    <property type="match status" value="1"/>
</dbReference>
<dbReference type="AlphaFoldDB" id="A0A8T0ET95"/>
<dbReference type="GO" id="GO:0005121">
    <property type="term" value="F:Toll binding"/>
    <property type="evidence" value="ECO:0007669"/>
    <property type="project" value="TreeGrafter"/>
</dbReference>
<dbReference type="GO" id="GO:0008083">
    <property type="term" value="F:growth factor activity"/>
    <property type="evidence" value="ECO:0007669"/>
    <property type="project" value="TreeGrafter"/>
</dbReference>
<sequence>MWRSLVVVCFLGVSVVSGAPLFRDETFTPSPPGVRPPCAAKTATFCEKVDKYPAKTIQKLLESKAYDFDDWFIDERDGLEEPPEFLHEDLLILPGNKSLLNRKSRSVTEKSSPNLSVSELAKKCPILSKAALPKMAASSSGEWKFIVQDEHSETNQKIKVHLCDKSEECSTYCTQFYSPVSMVFLSHNGTVAKDTFWMPSSCRCHTDPINNF</sequence>
<evidence type="ECO:0000256" key="4">
    <source>
        <dbReference type="SAM" id="SignalP"/>
    </source>
</evidence>
<feature type="domain" description="Spaetzle" evidence="5">
    <location>
        <begin position="122"/>
        <end position="205"/>
    </location>
</feature>
<comment type="caution">
    <text evidence="6">The sequence shown here is derived from an EMBL/GenBank/DDBJ whole genome shotgun (WGS) entry which is preliminary data.</text>
</comment>
<keyword evidence="7" id="KW-1185">Reference proteome</keyword>
<keyword evidence="1 4" id="KW-0732">Signal</keyword>
<dbReference type="InterPro" id="IPR029034">
    <property type="entry name" value="Cystine-knot_cytokine"/>
</dbReference>
<proteinExistence type="predicted"/>
<dbReference type="Pfam" id="PF16077">
    <property type="entry name" value="Spaetzle"/>
    <property type="match status" value="1"/>
</dbReference>
<reference evidence="6" key="2">
    <citation type="submission" date="2020-06" db="EMBL/GenBank/DDBJ databases">
        <authorList>
            <person name="Sheffer M."/>
        </authorList>
    </citation>
    <scope>NUCLEOTIDE SEQUENCE</scope>
</reference>
<dbReference type="GO" id="GO:0005615">
    <property type="term" value="C:extracellular space"/>
    <property type="evidence" value="ECO:0007669"/>
    <property type="project" value="UniProtKB-ARBA"/>
</dbReference>
<dbReference type="InterPro" id="IPR032104">
    <property type="entry name" value="Spaetzle"/>
</dbReference>
<dbReference type="Gene3D" id="2.10.90.10">
    <property type="entry name" value="Cystine-knot cytokines"/>
    <property type="match status" value="1"/>
</dbReference>
<gene>
    <name evidence="6" type="ORF">HNY73_014419</name>
</gene>
<dbReference type="SUPFAM" id="SSF57501">
    <property type="entry name" value="Cystine-knot cytokines"/>
    <property type="match status" value="1"/>
</dbReference>
<dbReference type="EMBL" id="JABXBU010002072">
    <property type="protein sequence ID" value="KAF8777575.1"/>
    <property type="molecule type" value="Genomic_DNA"/>
</dbReference>
<dbReference type="OrthoDB" id="6359065at2759"/>
<reference evidence="6" key="1">
    <citation type="journal article" date="2020" name="bioRxiv">
        <title>Chromosome-level reference genome of the European wasp spider Argiope bruennichi: a resource for studies on range expansion and evolutionary adaptation.</title>
        <authorList>
            <person name="Sheffer M.M."/>
            <person name="Hoppe A."/>
            <person name="Krehenwinkel H."/>
            <person name="Uhl G."/>
            <person name="Kuss A.W."/>
            <person name="Jensen L."/>
            <person name="Jensen C."/>
            <person name="Gillespie R.G."/>
            <person name="Hoff K.J."/>
            <person name="Prost S."/>
        </authorList>
    </citation>
    <scope>NUCLEOTIDE SEQUENCE</scope>
</reference>
<evidence type="ECO:0000256" key="3">
    <source>
        <dbReference type="ARBA" id="ARBA00023180"/>
    </source>
</evidence>
<evidence type="ECO:0000313" key="6">
    <source>
        <dbReference type="EMBL" id="KAF8777575.1"/>
    </source>
</evidence>
<evidence type="ECO:0000256" key="2">
    <source>
        <dbReference type="ARBA" id="ARBA00023157"/>
    </source>
</evidence>